<dbReference type="Pfam" id="PF01909">
    <property type="entry name" value="NTP_transf_2"/>
    <property type="match status" value="1"/>
</dbReference>
<keyword evidence="2" id="KW-0808">Transferase</keyword>
<dbReference type="Gene3D" id="3.30.460.10">
    <property type="entry name" value="Beta Polymerase, domain 2"/>
    <property type="match status" value="1"/>
</dbReference>
<dbReference type="SUPFAM" id="SSF81301">
    <property type="entry name" value="Nucleotidyltransferase"/>
    <property type="match status" value="1"/>
</dbReference>
<sequence>MRLTDQEHSAIVAVLKRHFGDDAVIWLFGSRVDDRARGGDIDLLVETPLNDPDEIVEAKLAALVELYQRIGEQKIDLVIQRPDGLHLPIHRIAHETGVTL</sequence>
<name>A0A7W5PCD5_9GAMM</name>
<dbReference type="GO" id="GO:0016779">
    <property type="term" value="F:nucleotidyltransferase activity"/>
    <property type="evidence" value="ECO:0007669"/>
    <property type="project" value="InterPro"/>
</dbReference>
<dbReference type="CDD" id="cd05403">
    <property type="entry name" value="NT_KNTase_like"/>
    <property type="match status" value="1"/>
</dbReference>
<comment type="caution">
    <text evidence="2">The sequence shown here is derived from an EMBL/GenBank/DDBJ whole genome shotgun (WGS) entry which is preliminary data.</text>
</comment>
<reference evidence="2 3" key="1">
    <citation type="submission" date="2020-08" db="EMBL/GenBank/DDBJ databases">
        <title>Genomic Encyclopedia of Archaeal and Bacterial Type Strains, Phase II (KMG-II): from individual species to whole genera.</title>
        <authorList>
            <person name="Goeker M."/>
        </authorList>
    </citation>
    <scope>NUCLEOTIDE SEQUENCE [LARGE SCALE GENOMIC DNA]</scope>
    <source>
        <strain evidence="2 3">5AG</strain>
    </source>
</reference>
<organism evidence="2 3">
    <name type="scientific">Halomonas campaniensis</name>
    <dbReference type="NCBI Taxonomy" id="213554"/>
    <lineage>
        <taxon>Bacteria</taxon>
        <taxon>Pseudomonadati</taxon>
        <taxon>Pseudomonadota</taxon>
        <taxon>Gammaproteobacteria</taxon>
        <taxon>Oceanospirillales</taxon>
        <taxon>Halomonadaceae</taxon>
        <taxon>Halomonas</taxon>
    </lineage>
</organism>
<protein>
    <submittedName>
        <fullName evidence="2">Putative nucleotidyltransferase</fullName>
    </submittedName>
</protein>
<evidence type="ECO:0000259" key="1">
    <source>
        <dbReference type="Pfam" id="PF01909"/>
    </source>
</evidence>
<accession>A0A7W5PCD5</accession>
<keyword evidence="3" id="KW-1185">Reference proteome</keyword>
<dbReference type="InterPro" id="IPR002934">
    <property type="entry name" value="Polymerase_NTP_transf_dom"/>
</dbReference>
<evidence type="ECO:0000313" key="2">
    <source>
        <dbReference type="EMBL" id="MBB3332527.1"/>
    </source>
</evidence>
<gene>
    <name evidence="2" type="ORF">BDK63_003422</name>
</gene>
<proteinExistence type="predicted"/>
<evidence type="ECO:0000313" key="3">
    <source>
        <dbReference type="Proteomes" id="UP000553442"/>
    </source>
</evidence>
<dbReference type="AlphaFoldDB" id="A0A7W5PCD5"/>
<feature type="domain" description="Polymerase nucleotidyl transferase" evidence="1">
    <location>
        <begin position="11"/>
        <end position="82"/>
    </location>
</feature>
<dbReference type="RefSeq" id="WP_183334154.1">
    <property type="nucleotide sequence ID" value="NZ_JACHZF010000035.1"/>
</dbReference>
<dbReference type="EMBL" id="JACHZF010000035">
    <property type="protein sequence ID" value="MBB3332527.1"/>
    <property type="molecule type" value="Genomic_DNA"/>
</dbReference>
<dbReference type="InterPro" id="IPR043519">
    <property type="entry name" value="NT_sf"/>
</dbReference>
<dbReference type="Proteomes" id="UP000553442">
    <property type="component" value="Unassembled WGS sequence"/>
</dbReference>